<evidence type="ECO:0000313" key="9">
    <source>
        <dbReference type="Proteomes" id="UP000190166"/>
    </source>
</evidence>
<sequence>MKKIQQLIFTITATAFILCSGCNKDLLDVTPPDKLSSAFFWKTPDDADKALTGLYNYLYASSGGYATSQFTVFAWDNFTDDSYGQYNYGGGLNALTSGITPQSGDFVYSYYSNCYQAIAAANSFLANVDKVLSGDQLTKYKAEAYFLRAFHYFWLAQLYGNTVIFTDDPFKEDYKSTRAKSDRAEVLKLVLADLDLAIASLPDAGYTNGHAVKATAQGYKVRVLLFQKRYAEAAALAKEIMTANKFSLFANYAANFYKPDQNNSKEIMFSVKYQRPNILHQDVAISVNLQRWKGEQGTQDLINEYEAADGKDTASSAVYVKGKPFENRDPRMRLTFFFPGDTKAQGWPFTGALSIATPGKDSWTAGYYAVKKWLDPSLTDPDYGTIDDNDFVLLRYADILLMYAEAQNEVTGPDASVYAAIKLVRNRSNMPDLPAGLSQAEMRTRIRHERRVEFALEGIRYFDLRRWGIAVQKLDGFVPNPLQPTIKTKYKANYEFWPIPQTEIDRNAPVLIQNDGY</sequence>
<dbReference type="InterPro" id="IPR012944">
    <property type="entry name" value="SusD_RagB_dom"/>
</dbReference>
<evidence type="ECO:0000259" key="7">
    <source>
        <dbReference type="Pfam" id="PF14322"/>
    </source>
</evidence>
<evidence type="ECO:0000256" key="2">
    <source>
        <dbReference type="ARBA" id="ARBA00006275"/>
    </source>
</evidence>
<protein>
    <submittedName>
        <fullName evidence="8">Starch-binding associating with outer membrane</fullName>
    </submittedName>
</protein>
<dbReference type="GO" id="GO:0009279">
    <property type="term" value="C:cell outer membrane"/>
    <property type="evidence" value="ECO:0007669"/>
    <property type="project" value="UniProtKB-SubCell"/>
</dbReference>
<evidence type="ECO:0000313" key="8">
    <source>
        <dbReference type="EMBL" id="SKD09945.1"/>
    </source>
</evidence>
<evidence type="ECO:0000256" key="4">
    <source>
        <dbReference type="ARBA" id="ARBA00023136"/>
    </source>
</evidence>
<dbReference type="EMBL" id="FUZZ01000005">
    <property type="protein sequence ID" value="SKD09945.1"/>
    <property type="molecule type" value="Genomic_DNA"/>
</dbReference>
<dbReference type="Gene3D" id="1.25.40.390">
    <property type="match status" value="1"/>
</dbReference>
<dbReference type="CDD" id="cd08977">
    <property type="entry name" value="SusD"/>
    <property type="match status" value="1"/>
</dbReference>
<dbReference type="SUPFAM" id="SSF48452">
    <property type="entry name" value="TPR-like"/>
    <property type="match status" value="1"/>
</dbReference>
<keyword evidence="5" id="KW-0998">Cell outer membrane</keyword>
<feature type="domain" description="RagB/SusD" evidence="6">
    <location>
        <begin position="285"/>
        <end position="517"/>
    </location>
</feature>
<evidence type="ECO:0000256" key="1">
    <source>
        <dbReference type="ARBA" id="ARBA00004442"/>
    </source>
</evidence>
<comment type="similarity">
    <text evidence="2">Belongs to the SusD family.</text>
</comment>
<keyword evidence="4" id="KW-0472">Membrane</keyword>
<keyword evidence="3" id="KW-0732">Signal</keyword>
<gene>
    <name evidence="8" type="ORF">SAMN05660461_5844</name>
</gene>
<evidence type="ECO:0000256" key="3">
    <source>
        <dbReference type="ARBA" id="ARBA00022729"/>
    </source>
</evidence>
<dbReference type="RefSeq" id="WP_079473083.1">
    <property type="nucleotide sequence ID" value="NZ_FUZZ01000005.1"/>
</dbReference>
<feature type="domain" description="SusD-like N-terminal" evidence="7">
    <location>
        <begin position="27"/>
        <end position="224"/>
    </location>
</feature>
<name>A0A1T5PB23_9BACT</name>
<dbReference type="Pfam" id="PF14322">
    <property type="entry name" value="SusD-like_3"/>
    <property type="match status" value="1"/>
</dbReference>
<reference evidence="8 9" key="1">
    <citation type="submission" date="2017-02" db="EMBL/GenBank/DDBJ databases">
        <authorList>
            <person name="Peterson S.W."/>
        </authorList>
    </citation>
    <scope>NUCLEOTIDE SEQUENCE [LARGE SCALE GENOMIC DNA]</scope>
    <source>
        <strain evidence="8 9">DSM 18108</strain>
    </source>
</reference>
<keyword evidence="9" id="KW-1185">Reference proteome</keyword>
<dbReference type="AlphaFoldDB" id="A0A1T5PB23"/>
<proteinExistence type="inferred from homology"/>
<dbReference type="STRING" id="393003.SAMN05660461_5844"/>
<dbReference type="Pfam" id="PF07980">
    <property type="entry name" value="SusD_RagB"/>
    <property type="match status" value="1"/>
</dbReference>
<accession>A0A1T5PB23</accession>
<dbReference type="InterPro" id="IPR011990">
    <property type="entry name" value="TPR-like_helical_dom_sf"/>
</dbReference>
<evidence type="ECO:0000256" key="5">
    <source>
        <dbReference type="ARBA" id="ARBA00023237"/>
    </source>
</evidence>
<evidence type="ECO:0000259" key="6">
    <source>
        <dbReference type="Pfam" id="PF07980"/>
    </source>
</evidence>
<organism evidence="8 9">
    <name type="scientific">Chitinophaga ginsengisegetis</name>
    <dbReference type="NCBI Taxonomy" id="393003"/>
    <lineage>
        <taxon>Bacteria</taxon>
        <taxon>Pseudomonadati</taxon>
        <taxon>Bacteroidota</taxon>
        <taxon>Chitinophagia</taxon>
        <taxon>Chitinophagales</taxon>
        <taxon>Chitinophagaceae</taxon>
        <taxon>Chitinophaga</taxon>
    </lineage>
</organism>
<comment type="subcellular location">
    <subcellularLocation>
        <location evidence="1">Cell outer membrane</location>
    </subcellularLocation>
</comment>
<dbReference type="InterPro" id="IPR033985">
    <property type="entry name" value="SusD-like_N"/>
</dbReference>
<dbReference type="Proteomes" id="UP000190166">
    <property type="component" value="Unassembled WGS sequence"/>
</dbReference>